<accession>A0A7U8GPQ1</accession>
<evidence type="ECO:0008006" key="4">
    <source>
        <dbReference type="Google" id="ProtNLM"/>
    </source>
</evidence>
<dbReference type="EMBL" id="AAOW01000045">
    <property type="protein sequence ID" value="EAR59547.1"/>
    <property type="molecule type" value="Genomic_DNA"/>
</dbReference>
<comment type="caution">
    <text evidence="2">The sequence shown here is derived from an EMBL/GenBank/DDBJ whole genome shotgun (WGS) entry which is preliminary data.</text>
</comment>
<evidence type="ECO:0000313" key="3">
    <source>
        <dbReference type="Proteomes" id="UP000002171"/>
    </source>
</evidence>
<sequence length="187" mass="20248">MKKTLLAPLISVVLISGCASFEAPSYSPDYQTIDAVKTQSLKAVSLGDFSPMDPQAKVNKISLRAAGFKAKQGTFTQYFRDALEADLTEIGIYDQASDVTISAELVENDLDISGFSKGKGLMQVRLMINQGEDVLLDKVYTAVTEFDSSFAAAVAVPKAQSEYPVLVKTMLAKIYTDKAFVKAVTKI</sequence>
<gene>
    <name evidence="2" type="ORF">MED92_12229</name>
</gene>
<evidence type="ECO:0000256" key="1">
    <source>
        <dbReference type="SAM" id="SignalP"/>
    </source>
</evidence>
<feature type="signal peptide" evidence="1">
    <location>
        <begin position="1"/>
        <end position="21"/>
    </location>
</feature>
<proteinExistence type="predicted"/>
<reference evidence="2 3" key="1">
    <citation type="submission" date="2006-02" db="EMBL/GenBank/DDBJ databases">
        <authorList>
            <person name="Pinhassi J."/>
            <person name="Pedros-Alio C."/>
            <person name="Ferriera S."/>
            <person name="Johnson J."/>
            <person name="Kravitz S."/>
            <person name="Halpern A."/>
            <person name="Remington K."/>
            <person name="Beeson K."/>
            <person name="Tran B."/>
            <person name="Rogers Y.-H."/>
            <person name="Friedman R."/>
            <person name="Venter J.C."/>
        </authorList>
    </citation>
    <scope>NUCLEOTIDE SEQUENCE [LARGE SCALE GENOMIC DNA]</scope>
    <source>
        <strain evidence="2 3">MED92</strain>
    </source>
</reference>
<organism evidence="2 3">
    <name type="scientific">Neptuniibacter caesariensis</name>
    <dbReference type="NCBI Taxonomy" id="207954"/>
    <lineage>
        <taxon>Bacteria</taxon>
        <taxon>Pseudomonadati</taxon>
        <taxon>Pseudomonadota</taxon>
        <taxon>Gammaproteobacteria</taxon>
        <taxon>Oceanospirillales</taxon>
        <taxon>Oceanospirillaceae</taxon>
        <taxon>Neptuniibacter</taxon>
    </lineage>
</organism>
<dbReference type="RefSeq" id="WP_007020112.1">
    <property type="nucleotide sequence ID" value="NZ_CH724125.1"/>
</dbReference>
<protein>
    <recommendedName>
        <fullName evidence="4">Lipoprotein</fullName>
    </recommendedName>
</protein>
<keyword evidence="3" id="KW-1185">Reference proteome</keyword>
<dbReference type="PROSITE" id="PS51257">
    <property type="entry name" value="PROKAR_LIPOPROTEIN"/>
    <property type="match status" value="1"/>
</dbReference>
<dbReference type="AlphaFoldDB" id="A0A7U8GPQ1"/>
<dbReference type="Proteomes" id="UP000002171">
    <property type="component" value="Unassembled WGS sequence"/>
</dbReference>
<evidence type="ECO:0000313" key="2">
    <source>
        <dbReference type="EMBL" id="EAR59547.1"/>
    </source>
</evidence>
<feature type="chain" id="PRO_5031498935" description="Lipoprotein" evidence="1">
    <location>
        <begin position="22"/>
        <end position="187"/>
    </location>
</feature>
<dbReference type="OrthoDB" id="7596528at2"/>
<keyword evidence="1" id="KW-0732">Signal</keyword>
<name>A0A7U8GPQ1_NEPCE</name>